<keyword evidence="2" id="KW-0503">Monooxygenase</keyword>
<evidence type="ECO:0000313" key="3">
    <source>
        <dbReference type="Proteomes" id="UP000430975"/>
    </source>
</evidence>
<keyword evidence="3" id="KW-1185">Reference proteome</keyword>
<evidence type="ECO:0000259" key="1">
    <source>
        <dbReference type="Pfam" id="PF13454"/>
    </source>
</evidence>
<keyword evidence="2" id="KW-0560">Oxidoreductase</keyword>
<comment type="caution">
    <text evidence="2">The sequence shown here is derived from an EMBL/GenBank/DDBJ whole genome shotgun (WGS) entry which is preliminary data.</text>
</comment>
<sequence>MKEKVAVIGMGVSGAGVLLAYQKELPQHPEVQIEITCFDVPESFGRGKPFREKSEHALNNSRSHTISYDYSHEEDFVEWLQAQGLMVPEYASRRLFGDYLYDRTQALVKELQAQVIETSVVALDWLQDLQQWQVQIKESNGEVAFYYYDRVHLCCGELPSTDIYNLKGHVRYIHEPYPLQQFSEQGPKAGDHVAVIGTGLSALDVYKYLYDECGVRELELFSRSNYFPTVRGQEDQAYKCQHLTKESTKQLMAQQNGNFTLDNFDEMLSKELAEVGIDFQLYKERFFQPGIKGVLVSYHNPDLVTLMQHVMLQASSILTEAWPAMNEPDRREFNETYHKLLVNLRNPMPNDSAVELLKGVKQSEIRVLDGVEEIEGLEPSPAGVGPYFVLKGEGLEVMVDWVVNATGMDMSLRDVSESPLLQHLLDQRMVQVDSAGGLSLNFETLNLLSPRFGEWPTLHGHGVLVGGAIYQNNSTFKIQAQAHRLVKRLLADQ</sequence>
<organism evidence="2 3">
    <name type="scientific">Fundicoccus ignavus</name>
    <dbReference type="NCBI Taxonomy" id="2664442"/>
    <lineage>
        <taxon>Bacteria</taxon>
        <taxon>Bacillati</taxon>
        <taxon>Bacillota</taxon>
        <taxon>Bacilli</taxon>
        <taxon>Lactobacillales</taxon>
        <taxon>Aerococcaceae</taxon>
        <taxon>Fundicoccus</taxon>
    </lineage>
</organism>
<gene>
    <name evidence="2" type="ORF">GIY09_00575</name>
</gene>
<dbReference type="InterPro" id="IPR052189">
    <property type="entry name" value="L-asp_N-monooxygenase_NS-form"/>
</dbReference>
<dbReference type="InterPro" id="IPR038732">
    <property type="entry name" value="HpyO/CreE_NAD-binding"/>
</dbReference>
<dbReference type="AlphaFoldDB" id="A0A6I2GII9"/>
<dbReference type="SUPFAM" id="SSF51905">
    <property type="entry name" value="FAD/NAD(P)-binding domain"/>
    <property type="match status" value="1"/>
</dbReference>
<proteinExistence type="predicted"/>
<dbReference type="PANTHER" id="PTHR40254">
    <property type="entry name" value="BLR0577 PROTEIN"/>
    <property type="match status" value="1"/>
</dbReference>
<dbReference type="GO" id="GO:0004497">
    <property type="term" value="F:monooxygenase activity"/>
    <property type="evidence" value="ECO:0007669"/>
    <property type="project" value="UniProtKB-KW"/>
</dbReference>
<name>A0A6I2GII9_9LACT</name>
<reference evidence="2 3" key="1">
    <citation type="submission" date="2019-11" db="EMBL/GenBank/DDBJ databases">
        <title>Characterisation of Fundicoccus ignavus gen. nov. sp. nov., a novel genus of the family Aerococcaceae isolated from bulk tank milk.</title>
        <authorList>
            <person name="Siebert A."/>
            <person name="Huptas C."/>
            <person name="Wenning M."/>
            <person name="Scherer S."/>
            <person name="Doll E.V."/>
        </authorList>
    </citation>
    <scope>NUCLEOTIDE SEQUENCE [LARGE SCALE GENOMIC DNA]</scope>
    <source>
        <strain evidence="2 3">WS4759</strain>
    </source>
</reference>
<dbReference type="Gene3D" id="3.50.50.60">
    <property type="entry name" value="FAD/NAD(P)-binding domain"/>
    <property type="match status" value="1"/>
</dbReference>
<accession>A0A6I2GII9</accession>
<protein>
    <submittedName>
        <fullName evidence="2">SidA/IucD/PvdA family monooxygenase</fullName>
    </submittedName>
</protein>
<dbReference type="Proteomes" id="UP000430975">
    <property type="component" value="Unassembled WGS sequence"/>
</dbReference>
<dbReference type="Pfam" id="PF13454">
    <property type="entry name" value="NAD_binding_9"/>
    <property type="match status" value="1"/>
</dbReference>
<dbReference type="PANTHER" id="PTHR40254:SF1">
    <property type="entry name" value="BLR0577 PROTEIN"/>
    <property type="match status" value="1"/>
</dbReference>
<dbReference type="EMBL" id="WJQS01000001">
    <property type="protein sequence ID" value="MRI84398.1"/>
    <property type="molecule type" value="Genomic_DNA"/>
</dbReference>
<feature type="domain" description="FAD-dependent urate hydroxylase HpyO/Asp monooxygenase CreE-like FAD/NAD(P)-binding" evidence="1">
    <location>
        <begin position="6"/>
        <end position="157"/>
    </location>
</feature>
<dbReference type="InterPro" id="IPR036188">
    <property type="entry name" value="FAD/NAD-bd_sf"/>
</dbReference>
<evidence type="ECO:0000313" key="2">
    <source>
        <dbReference type="EMBL" id="MRI84398.1"/>
    </source>
</evidence>
<dbReference type="RefSeq" id="WP_153862900.1">
    <property type="nucleotide sequence ID" value="NZ_WJQS01000001.1"/>
</dbReference>